<gene>
    <name evidence="2" type="ORF">ASZ90_019110</name>
</gene>
<protein>
    <recommendedName>
        <fullName evidence="1">GIY-YIG domain-containing protein</fullName>
    </recommendedName>
</protein>
<dbReference type="EMBL" id="LNQE01001879">
    <property type="protein sequence ID" value="KUG03474.1"/>
    <property type="molecule type" value="Genomic_DNA"/>
</dbReference>
<evidence type="ECO:0000259" key="1">
    <source>
        <dbReference type="Pfam" id="PF26468"/>
    </source>
</evidence>
<comment type="caution">
    <text evidence="2">The sequence shown here is derived from an EMBL/GenBank/DDBJ whole genome shotgun (WGS) entry which is preliminary data.</text>
</comment>
<accession>A0A0W8E4E4</accession>
<evidence type="ECO:0000313" key="2">
    <source>
        <dbReference type="EMBL" id="KUG03474.1"/>
    </source>
</evidence>
<proteinExistence type="predicted"/>
<organism evidence="2">
    <name type="scientific">hydrocarbon metagenome</name>
    <dbReference type="NCBI Taxonomy" id="938273"/>
    <lineage>
        <taxon>unclassified sequences</taxon>
        <taxon>metagenomes</taxon>
        <taxon>ecological metagenomes</taxon>
    </lineage>
</organism>
<sequence>MRKRDLDALYRILDWYEHREGNRIYIGEISRKTLPAKGWCFFYEKGECRQKTSEPRIVRVESYSEQDEKISIYNQLLTHRGNIAGVYSGGGNHRRSFLRKHIGTAIMNKLARSCTTWEEDQVNASTRKTEHWLESLVSEVTGSMEVLVVPIDNNRDMGRIAKYIEKNAIALLSNFNKDPVDSPSSDWLGSRCSNPLVRGSGVWNSNGVMYQYDQHFLEVFKRIVRGSVKSD</sequence>
<reference evidence="2" key="1">
    <citation type="journal article" date="2015" name="Proc. Natl. Acad. Sci. U.S.A.">
        <title>Networks of energetic and metabolic interactions define dynamics in microbial communities.</title>
        <authorList>
            <person name="Embree M."/>
            <person name="Liu J.K."/>
            <person name="Al-Bassam M.M."/>
            <person name="Zengler K."/>
        </authorList>
    </citation>
    <scope>NUCLEOTIDE SEQUENCE</scope>
</reference>
<dbReference type="AlphaFoldDB" id="A0A0W8E4E4"/>
<dbReference type="InterPro" id="IPR058782">
    <property type="entry name" value="GIY_YIG_3"/>
</dbReference>
<feature type="domain" description="GIY-YIG" evidence="1">
    <location>
        <begin position="2"/>
        <end position="226"/>
    </location>
</feature>
<dbReference type="Pfam" id="PF26468">
    <property type="entry name" value="GIY_YIG_3"/>
    <property type="match status" value="1"/>
</dbReference>
<name>A0A0W8E4E4_9ZZZZ</name>